<dbReference type="PANTHER" id="PTHR43340:SF1">
    <property type="entry name" value="HYPOXANTHINE PHOSPHORIBOSYLTRANSFERASE"/>
    <property type="match status" value="1"/>
</dbReference>
<dbReference type="Gene3D" id="3.40.50.2020">
    <property type="match status" value="2"/>
</dbReference>
<name>A0ABD1YUI5_9MARC</name>
<dbReference type="InterPro" id="IPR050408">
    <property type="entry name" value="HGPRT"/>
</dbReference>
<dbReference type="PANTHER" id="PTHR43340">
    <property type="entry name" value="HYPOXANTHINE-GUANINE PHOSPHORIBOSYLTRANSFERASE"/>
    <property type="match status" value="1"/>
</dbReference>
<sequence>MVVLSSAYEIEKRVDEMAAVIAQEFAGKPLAIIGVATGAFLFMAYLDIVDTGITLSTLVAHFGTKDVASFSVCTLLDKPSRRTVPLQLGAGGKYYRGFQCFHEFVVGYGMDYAEQYRCLPYIGVLKLHIYTKN</sequence>
<dbReference type="EMBL" id="JBHFFA010000003">
    <property type="protein sequence ID" value="KAL2634193.1"/>
    <property type="molecule type" value="Genomic_DNA"/>
</dbReference>
<accession>A0ABD1YUI5</accession>
<reference evidence="1 2" key="1">
    <citation type="submission" date="2024-09" db="EMBL/GenBank/DDBJ databases">
        <title>Chromosome-scale assembly of Riccia fluitans.</title>
        <authorList>
            <person name="Paukszto L."/>
            <person name="Sawicki J."/>
            <person name="Karawczyk K."/>
            <person name="Piernik-Szablinska J."/>
            <person name="Szczecinska M."/>
            <person name="Mazdziarz M."/>
        </authorList>
    </citation>
    <scope>NUCLEOTIDE SEQUENCE [LARGE SCALE GENOMIC DNA]</scope>
    <source>
        <strain evidence="1">Rf_01</strain>
        <tissue evidence="1">Aerial parts of the thallus</tissue>
    </source>
</reference>
<dbReference type="SUPFAM" id="SSF53271">
    <property type="entry name" value="PRTase-like"/>
    <property type="match status" value="2"/>
</dbReference>
<organism evidence="1 2">
    <name type="scientific">Riccia fluitans</name>
    <dbReference type="NCBI Taxonomy" id="41844"/>
    <lineage>
        <taxon>Eukaryota</taxon>
        <taxon>Viridiplantae</taxon>
        <taxon>Streptophyta</taxon>
        <taxon>Embryophyta</taxon>
        <taxon>Marchantiophyta</taxon>
        <taxon>Marchantiopsida</taxon>
        <taxon>Marchantiidae</taxon>
        <taxon>Marchantiales</taxon>
        <taxon>Ricciaceae</taxon>
        <taxon>Riccia</taxon>
    </lineage>
</organism>
<comment type="caution">
    <text evidence="1">The sequence shown here is derived from an EMBL/GenBank/DDBJ whole genome shotgun (WGS) entry which is preliminary data.</text>
</comment>
<dbReference type="InterPro" id="IPR029057">
    <property type="entry name" value="PRTase-like"/>
</dbReference>
<keyword evidence="2" id="KW-1185">Reference proteome</keyword>
<evidence type="ECO:0000313" key="1">
    <source>
        <dbReference type="EMBL" id="KAL2634193.1"/>
    </source>
</evidence>
<evidence type="ECO:0000313" key="2">
    <source>
        <dbReference type="Proteomes" id="UP001605036"/>
    </source>
</evidence>
<dbReference type="Proteomes" id="UP001605036">
    <property type="component" value="Unassembled WGS sequence"/>
</dbReference>
<gene>
    <name evidence="1" type="ORF">R1flu_005672</name>
</gene>
<protein>
    <recommendedName>
        <fullName evidence="3">H(+)-exporting diphosphatase</fullName>
    </recommendedName>
</protein>
<dbReference type="AlphaFoldDB" id="A0ABD1YUI5"/>
<proteinExistence type="predicted"/>
<evidence type="ECO:0008006" key="3">
    <source>
        <dbReference type="Google" id="ProtNLM"/>
    </source>
</evidence>